<dbReference type="SUPFAM" id="SSF56954">
    <property type="entry name" value="Outer membrane efflux proteins (OEP)"/>
    <property type="match status" value="1"/>
</dbReference>
<keyword evidence="2" id="KW-0732">Signal</keyword>
<feature type="signal peptide" evidence="2">
    <location>
        <begin position="1"/>
        <end position="25"/>
    </location>
</feature>
<comment type="subcellular location">
    <subcellularLocation>
        <location evidence="2">Cell membrane</location>
        <topology evidence="2">Lipid-anchor</topology>
    </subcellularLocation>
</comment>
<name>A0A1Q2MAY0_9BACT</name>
<evidence type="ECO:0000313" key="4">
    <source>
        <dbReference type="Proteomes" id="UP000188181"/>
    </source>
</evidence>
<accession>A0A1Q2MAY0</accession>
<evidence type="ECO:0000256" key="1">
    <source>
        <dbReference type="ARBA" id="ARBA00007613"/>
    </source>
</evidence>
<keyword evidence="2" id="KW-0564">Palmitate</keyword>
<keyword evidence="2" id="KW-0449">Lipoprotein</keyword>
<dbReference type="GO" id="GO:0015562">
    <property type="term" value="F:efflux transmembrane transporter activity"/>
    <property type="evidence" value="ECO:0007669"/>
    <property type="project" value="InterPro"/>
</dbReference>
<evidence type="ECO:0000313" key="3">
    <source>
        <dbReference type="EMBL" id="AQQ69688.1"/>
    </source>
</evidence>
<comment type="similarity">
    <text evidence="1 2">Belongs to the outer membrane factor (OMF) (TC 1.B.17) family.</text>
</comment>
<dbReference type="PROSITE" id="PS51257">
    <property type="entry name" value="PROKAR_LIPOPROTEIN"/>
    <property type="match status" value="1"/>
</dbReference>
<proteinExistence type="inferred from homology"/>
<evidence type="ECO:0000256" key="2">
    <source>
        <dbReference type="RuleBase" id="RU362097"/>
    </source>
</evidence>
<dbReference type="InterPro" id="IPR010131">
    <property type="entry name" value="MdtP/NodT-like"/>
</dbReference>
<sequence>MNIKTIKIISLTAAVMFFVSGCSLGPDYERPETQLPQEWLGSDTSESANPEVLREWWKSYDDPMLGSLLERADADNLDLQAAMARIEQSRAFRAYASGEKLPSVDAFGNYTRSRSSQNIMGAAPGENSFYSAGFDAFWELDLFGRIRRSIESAQAELERSVEDYRNTRVSLFAEIARNYIELQTSQARIEYARTNIEIQRKTLDLTQNRYEADLVPKLDVSQARLNLANSQSEIPSLRIAETEAVNRLSVLTGTTPDQLRSELIKPRPLMQIEVEPLAGIPAELLRRRPDIRSAERALAAQTARIGQAEALRYPSFSLSGSFGLAAMHYSDLTSWDSRNIEFGPSVRWTIFDSNRLKSLVAVEEALTKQLAANYESAVLRAVEEVENALVGFAQETRRTKALERSVQAAQESLKNVETLYENGLTDFQNVLDVQRSLSLQQDRLAVSRGLILQRSVAIYKALGGGWDSDGEQPQTNSNK</sequence>
<dbReference type="GO" id="GO:0005886">
    <property type="term" value="C:plasma membrane"/>
    <property type="evidence" value="ECO:0007669"/>
    <property type="project" value="UniProtKB-SubCell"/>
</dbReference>
<keyword evidence="2" id="KW-0812">Transmembrane</keyword>
<dbReference type="PANTHER" id="PTHR30203:SF25">
    <property type="entry name" value="OUTER MEMBRANE PROTEIN-RELATED"/>
    <property type="match status" value="1"/>
</dbReference>
<organism evidence="3 4">
    <name type="scientific">Limihaloglobus sulfuriphilus</name>
    <dbReference type="NCBI Taxonomy" id="1851148"/>
    <lineage>
        <taxon>Bacteria</taxon>
        <taxon>Pseudomonadati</taxon>
        <taxon>Planctomycetota</taxon>
        <taxon>Phycisphaerae</taxon>
        <taxon>Sedimentisphaerales</taxon>
        <taxon>Sedimentisphaeraceae</taxon>
        <taxon>Limihaloglobus</taxon>
    </lineage>
</organism>
<gene>
    <name evidence="3" type="primary">oprM</name>
    <name evidence="3" type="ORF">SMSP2_00018</name>
</gene>
<dbReference type="Gene3D" id="1.20.1600.10">
    <property type="entry name" value="Outer membrane efflux proteins (OEP)"/>
    <property type="match status" value="1"/>
</dbReference>
<dbReference type="OrthoDB" id="9783163at2"/>
<dbReference type="STRING" id="1851148.SMSP2_00018"/>
<dbReference type="Pfam" id="PF02321">
    <property type="entry name" value="OEP"/>
    <property type="match status" value="2"/>
</dbReference>
<dbReference type="KEGG" id="pbas:SMSP2_00018"/>
<dbReference type="AlphaFoldDB" id="A0A1Q2MAY0"/>
<protein>
    <submittedName>
        <fullName evidence="3">Outer membrane protein OprM</fullName>
    </submittedName>
</protein>
<reference evidence="4" key="1">
    <citation type="submission" date="2017-02" db="EMBL/GenBank/DDBJ databases">
        <title>Comparative genomics and description of representatives of a novel lineage of planctomycetes thriving in anoxic sediments.</title>
        <authorList>
            <person name="Spring S."/>
            <person name="Bunk B."/>
            <person name="Sproer C."/>
        </authorList>
    </citation>
    <scope>NUCLEOTIDE SEQUENCE [LARGE SCALE GENOMIC DNA]</scope>
    <source>
        <strain evidence="4">SM-Chi-D1</strain>
    </source>
</reference>
<keyword evidence="2" id="KW-0472">Membrane</keyword>
<dbReference type="EMBL" id="CP019646">
    <property type="protein sequence ID" value="AQQ69688.1"/>
    <property type="molecule type" value="Genomic_DNA"/>
</dbReference>
<feature type="chain" id="PRO_5011819991" evidence="2">
    <location>
        <begin position="26"/>
        <end position="479"/>
    </location>
</feature>
<dbReference type="NCBIfam" id="TIGR01845">
    <property type="entry name" value="outer_NodT"/>
    <property type="match status" value="1"/>
</dbReference>
<keyword evidence="4" id="KW-1185">Reference proteome</keyword>
<dbReference type="Gene3D" id="2.20.200.10">
    <property type="entry name" value="Outer membrane efflux proteins (OEP)"/>
    <property type="match status" value="1"/>
</dbReference>
<dbReference type="InterPro" id="IPR003423">
    <property type="entry name" value="OMP_efflux"/>
</dbReference>
<dbReference type="PANTHER" id="PTHR30203">
    <property type="entry name" value="OUTER MEMBRANE CATION EFFLUX PROTEIN"/>
    <property type="match status" value="1"/>
</dbReference>
<keyword evidence="2" id="KW-1134">Transmembrane beta strand</keyword>
<dbReference type="Proteomes" id="UP000188181">
    <property type="component" value="Chromosome"/>
</dbReference>